<evidence type="ECO:0000313" key="2">
    <source>
        <dbReference type="EMBL" id="JAS99989.1"/>
    </source>
</evidence>
<dbReference type="PANTHER" id="PTHR14700">
    <property type="entry name" value="PENTATRICOPEPTIDE REPEAT-CONTAINING PROTEIN 2, MITOCHONDRIAL"/>
    <property type="match status" value="1"/>
</dbReference>
<protein>
    <recommendedName>
        <fullName evidence="3">Pentacotripeptide-repeat region of PRORP domain-containing protein</fullName>
    </recommendedName>
</protein>
<sequence length="394" mass="45176">MNISSFSYNCLGRQLLSYQRVIPVSILGSRFLYTPAALGLEGYIQVRERVKMQFSELGDRFRAKMKDFVSPDSVNMVFTEDLKHMVHLADATEDDLELIEEMMLKFNSQNKDLRFGSFIFGPVVMRMYYHLNRPKEALKVFLNPDLEHFFDQIISYQVLMDLLFKNEMYDEVMQVADVVKDKQIPNSRFPRNVVVLALAAAYKKNTPESLQYMKKLWAELQEAGHEPMRRAITFAAALAINQNAPHIALELLSAVPKQNYVTIRNLRVSALADVGRPDDALPILRSVLEMDGPQETKHTFCSEVIEKMKAAVSRCDKKEVHQEFQRVVDQLNQLGHVTDSSLDAQLCTEIDKVILTQARPRDQRVLAAKFNSGRGREGDYPRPLNQRAGLRDME</sequence>
<name>A0A1B6JLF5_9HEMI</name>
<dbReference type="InterPro" id="IPR034629">
    <property type="entry name" value="PTCD2"/>
</dbReference>
<reference evidence="2" key="1">
    <citation type="submission" date="2015-11" db="EMBL/GenBank/DDBJ databases">
        <title>De novo transcriptome assembly of four potential Pierce s Disease insect vectors from Arizona vineyards.</title>
        <authorList>
            <person name="Tassone E.E."/>
        </authorList>
    </citation>
    <scope>NUCLEOTIDE SEQUENCE</scope>
</reference>
<evidence type="ECO:0000256" key="1">
    <source>
        <dbReference type="SAM" id="MobiDB-lite"/>
    </source>
</evidence>
<dbReference type="InterPro" id="IPR011990">
    <property type="entry name" value="TPR-like_helical_dom_sf"/>
</dbReference>
<proteinExistence type="predicted"/>
<dbReference type="AlphaFoldDB" id="A0A1B6JLF5"/>
<dbReference type="PANTHER" id="PTHR14700:SF0">
    <property type="entry name" value="PENTATRICOPEPTIDE REPEAT-CONTAINING PROTEIN 2, MITOCHONDRIAL"/>
    <property type="match status" value="1"/>
</dbReference>
<accession>A0A1B6JLF5</accession>
<dbReference type="EMBL" id="GECU01007717">
    <property type="protein sequence ID" value="JAS99989.1"/>
    <property type="molecule type" value="Transcribed_RNA"/>
</dbReference>
<dbReference type="GO" id="GO:0003723">
    <property type="term" value="F:RNA binding"/>
    <property type="evidence" value="ECO:0007669"/>
    <property type="project" value="TreeGrafter"/>
</dbReference>
<organism evidence="2">
    <name type="scientific">Homalodisca liturata</name>
    <dbReference type="NCBI Taxonomy" id="320908"/>
    <lineage>
        <taxon>Eukaryota</taxon>
        <taxon>Metazoa</taxon>
        <taxon>Ecdysozoa</taxon>
        <taxon>Arthropoda</taxon>
        <taxon>Hexapoda</taxon>
        <taxon>Insecta</taxon>
        <taxon>Pterygota</taxon>
        <taxon>Neoptera</taxon>
        <taxon>Paraneoptera</taxon>
        <taxon>Hemiptera</taxon>
        <taxon>Auchenorrhyncha</taxon>
        <taxon>Membracoidea</taxon>
        <taxon>Cicadellidae</taxon>
        <taxon>Cicadellinae</taxon>
        <taxon>Proconiini</taxon>
        <taxon>Homalodisca</taxon>
    </lineage>
</organism>
<dbReference type="Gene3D" id="1.25.40.10">
    <property type="entry name" value="Tetratricopeptide repeat domain"/>
    <property type="match status" value="1"/>
</dbReference>
<dbReference type="GO" id="GO:0050684">
    <property type="term" value="P:regulation of mRNA processing"/>
    <property type="evidence" value="ECO:0007669"/>
    <property type="project" value="InterPro"/>
</dbReference>
<feature type="region of interest" description="Disordered" evidence="1">
    <location>
        <begin position="370"/>
        <end position="394"/>
    </location>
</feature>
<evidence type="ECO:0008006" key="3">
    <source>
        <dbReference type="Google" id="ProtNLM"/>
    </source>
</evidence>
<gene>
    <name evidence="2" type="ORF">g.13452</name>
</gene>
<dbReference type="GO" id="GO:0005739">
    <property type="term" value="C:mitochondrion"/>
    <property type="evidence" value="ECO:0007669"/>
    <property type="project" value="InterPro"/>
</dbReference>
<dbReference type="GO" id="GO:0007005">
    <property type="term" value="P:mitochondrion organization"/>
    <property type="evidence" value="ECO:0007669"/>
    <property type="project" value="TreeGrafter"/>
</dbReference>